<accession>A0A0J9XK20</accession>
<comment type="pathway">
    <text evidence="3">Amino-acid biosynthesis; L-lysine biosynthesis via AAA pathway; L-lysine from L-alpha-aminoadipate (fungal route): step 1/3.</text>
</comment>
<dbReference type="InterPro" id="IPR009081">
    <property type="entry name" value="PP-bd_ACP"/>
</dbReference>
<keyword evidence="10" id="KW-0521">NADP</keyword>
<dbReference type="InterPro" id="IPR013120">
    <property type="entry name" value="FAR_NAD-bd"/>
</dbReference>
<evidence type="ECO:0000256" key="2">
    <source>
        <dbReference type="ARBA" id="ARBA00003499"/>
    </source>
</evidence>
<protein>
    <recommendedName>
        <fullName evidence="14">Alpha-aminoadipate reductase</fullName>
        <ecNumber evidence="6">1.2.1.31</ecNumber>
        <ecNumber evidence="5">1.2.1.95</ecNumber>
    </recommendedName>
    <alternativeName>
        <fullName evidence="13">L-aminoadipate-semialdehyde dehydrogenase</fullName>
    </alternativeName>
</protein>
<evidence type="ECO:0000313" key="19">
    <source>
        <dbReference type="EMBL" id="CDO57935.1"/>
    </source>
</evidence>
<name>A0A0J9XK20_GEOCN</name>
<keyword evidence="12" id="KW-0457">Lysine biosynthesis</keyword>
<evidence type="ECO:0000256" key="10">
    <source>
        <dbReference type="ARBA" id="ARBA00022857"/>
    </source>
</evidence>
<evidence type="ECO:0000256" key="13">
    <source>
        <dbReference type="ARBA" id="ARBA00031335"/>
    </source>
</evidence>
<dbReference type="InterPro" id="IPR036736">
    <property type="entry name" value="ACP-like_sf"/>
</dbReference>
<dbReference type="GO" id="GO:0031177">
    <property type="term" value="F:phosphopantetheine binding"/>
    <property type="evidence" value="ECO:0007669"/>
    <property type="project" value="InterPro"/>
</dbReference>
<dbReference type="InterPro" id="IPR045851">
    <property type="entry name" value="AMP-bd_C_sf"/>
</dbReference>
<dbReference type="Gene3D" id="3.30.300.30">
    <property type="match status" value="1"/>
</dbReference>
<dbReference type="InterPro" id="IPR010071">
    <property type="entry name" value="AA_adenyl_dom"/>
</dbReference>
<comment type="similarity">
    <text evidence="4">Belongs to the ATP-dependent AMP-binding enzyme family.</text>
</comment>
<dbReference type="InterPro" id="IPR014397">
    <property type="entry name" value="Lys2"/>
</dbReference>
<keyword evidence="8" id="KW-0597">Phosphoprotein</keyword>
<dbReference type="NCBIfam" id="TIGR01733">
    <property type="entry name" value="AA-adenyl-dom"/>
    <property type="match status" value="1"/>
</dbReference>
<dbReference type="GO" id="GO:0019878">
    <property type="term" value="P:lysine biosynthetic process via aminoadipic acid"/>
    <property type="evidence" value="ECO:0007669"/>
    <property type="project" value="UniProtKB-UniPathway"/>
</dbReference>
<dbReference type="Proteomes" id="UP000242525">
    <property type="component" value="Unassembled WGS sequence"/>
</dbReference>
<dbReference type="PROSITE" id="PS00012">
    <property type="entry name" value="PHOSPHOPANTETHEINE"/>
    <property type="match status" value="1"/>
</dbReference>
<dbReference type="STRING" id="1173061.A0A0J9XK20"/>
<dbReference type="Gene3D" id="3.40.50.12780">
    <property type="entry name" value="N-terminal domain of ligase-like"/>
    <property type="match status" value="1"/>
</dbReference>
<dbReference type="EC" id="1.2.1.95" evidence="5"/>
<dbReference type="InterPro" id="IPR042099">
    <property type="entry name" value="ANL_N_sf"/>
</dbReference>
<dbReference type="SUPFAM" id="SSF47336">
    <property type="entry name" value="ACP-like"/>
    <property type="match status" value="1"/>
</dbReference>
<dbReference type="PROSITE" id="PS00455">
    <property type="entry name" value="AMP_BINDING"/>
    <property type="match status" value="1"/>
</dbReference>
<evidence type="ECO:0000256" key="4">
    <source>
        <dbReference type="ARBA" id="ARBA00006432"/>
    </source>
</evidence>
<dbReference type="PROSITE" id="PS50075">
    <property type="entry name" value="CARRIER"/>
    <property type="match status" value="1"/>
</dbReference>
<comment type="catalytic activity">
    <reaction evidence="17">
        <text>(S)-2-amino-6-oxohexanoate + NADP(+) + H2O = L-2-aminoadipate + NADPH + 2 H(+)</text>
        <dbReference type="Rhea" id="RHEA:12304"/>
        <dbReference type="ChEBI" id="CHEBI:15377"/>
        <dbReference type="ChEBI" id="CHEBI:15378"/>
        <dbReference type="ChEBI" id="CHEBI:57783"/>
        <dbReference type="ChEBI" id="CHEBI:58321"/>
        <dbReference type="ChEBI" id="CHEBI:58349"/>
        <dbReference type="ChEBI" id="CHEBI:58672"/>
        <dbReference type="EC" id="1.2.1.31"/>
    </reaction>
</comment>
<evidence type="ECO:0000256" key="5">
    <source>
        <dbReference type="ARBA" id="ARBA00012913"/>
    </source>
</evidence>
<evidence type="ECO:0000313" key="20">
    <source>
        <dbReference type="Proteomes" id="UP000242525"/>
    </source>
</evidence>
<dbReference type="InterPro" id="IPR000873">
    <property type="entry name" value="AMP-dep_synth/lig_dom"/>
</dbReference>
<dbReference type="SUPFAM" id="SSF51735">
    <property type="entry name" value="NAD(P)-binding Rossmann-fold domains"/>
    <property type="match status" value="1"/>
</dbReference>
<evidence type="ECO:0000256" key="1">
    <source>
        <dbReference type="ARBA" id="ARBA00001957"/>
    </source>
</evidence>
<evidence type="ECO:0000256" key="6">
    <source>
        <dbReference type="ARBA" id="ARBA00013073"/>
    </source>
</evidence>
<dbReference type="SUPFAM" id="SSF52777">
    <property type="entry name" value="CoA-dependent acyltransferases"/>
    <property type="match status" value="1"/>
</dbReference>
<dbReference type="InterPro" id="IPR010080">
    <property type="entry name" value="Thioester_reductase-like_dom"/>
</dbReference>
<keyword evidence="7" id="KW-0596">Phosphopantetheine</keyword>
<keyword evidence="9" id="KW-0028">Amino-acid biosynthesis</keyword>
<dbReference type="Pfam" id="PF07993">
    <property type="entry name" value="NAD_binding_4"/>
    <property type="match status" value="1"/>
</dbReference>
<dbReference type="InterPro" id="IPR006162">
    <property type="entry name" value="Ppantetheine_attach_site"/>
</dbReference>
<dbReference type="Pfam" id="PF00550">
    <property type="entry name" value="PP-binding"/>
    <property type="match status" value="1"/>
</dbReference>
<evidence type="ECO:0000256" key="7">
    <source>
        <dbReference type="ARBA" id="ARBA00022450"/>
    </source>
</evidence>
<reference evidence="19" key="1">
    <citation type="submission" date="2014-03" db="EMBL/GenBank/DDBJ databases">
        <authorList>
            <person name="Casaregola S."/>
        </authorList>
    </citation>
    <scope>NUCLEOTIDE SEQUENCE [LARGE SCALE GENOMIC DNA]</scope>
    <source>
        <strain evidence="19">CLIB 918</strain>
    </source>
</reference>
<comment type="cofactor">
    <cofactor evidence="1">
        <name>pantetheine 4'-phosphate</name>
        <dbReference type="ChEBI" id="CHEBI:47942"/>
    </cofactor>
</comment>
<dbReference type="CDD" id="cd05235">
    <property type="entry name" value="SDR_e1"/>
    <property type="match status" value="1"/>
</dbReference>
<evidence type="ECO:0000256" key="3">
    <source>
        <dbReference type="ARBA" id="ARBA00004827"/>
    </source>
</evidence>
<dbReference type="GO" id="GO:0004043">
    <property type="term" value="F:L-aminoadipate-semialdehyde dehydrogenase [NAD(P)+] activity"/>
    <property type="evidence" value="ECO:0007669"/>
    <property type="project" value="UniProtKB-EC"/>
</dbReference>
<gene>
    <name evidence="19" type="ORF">BN980_GECA27s00912g</name>
</gene>
<feature type="domain" description="Carrier" evidence="18">
    <location>
        <begin position="866"/>
        <end position="943"/>
    </location>
</feature>
<dbReference type="Pfam" id="PF00501">
    <property type="entry name" value="AMP-binding"/>
    <property type="match status" value="1"/>
</dbReference>
<dbReference type="FunFam" id="3.40.50.720:FF:000787">
    <property type="entry name" value="L-2-aminoadipate reductase"/>
    <property type="match status" value="1"/>
</dbReference>
<evidence type="ECO:0000256" key="15">
    <source>
        <dbReference type="ARBA" id="ARBA00048260"/>
    </source>
</evidence>
<evidence type="ECO:0000256" key="8">
    <source>
        <dbReference type="ARBA" id="ARBA00022553"/>
    </source>
</evidence>
<comment type="caution">
    <text evidence="19">The sequence shown here is derived from an EMBL/GenBank/DDBJ whole genome shotgun (WGS) entry which is preliminary data.</text>
</comment>
<evidence type="ECO:0000259" key="18">
    <source>
        <dbReference type="PROSITE" id="PS50075"/>
    </source>
</evidence>
<dbReference type="UniPathway" id="UPA00033">
    <property type="reaction ID" value="UER00032"/>
</dbReference>
<evidence type="ECO:0000256" key="17">
    <source>
        <dbReference type="ARBA" id="ARBA00049537"/>
    </source>
</evidence>
<dbReference type="InterPro" id="IPR020806">
    <property type="entry name" value="PKS_PP-bd"/>
</dbReference>
<comment type="catalytic activity">
    <reaction evidence="15">
        <text>(S)-2-amino-6-oxohexanoate + AMP + diphosphate + NADP(+) = L-2-aminoadipate + ATP + NADPH + H(+)</text>
        <dbReference type="Rhea" id="RHEA:46936"/>
        <dbReference type="ChEBI" id="CHEBI:15378"/>
        <dbReference type="ChEBI" id="CHEBI:30616"/>
        <dbReference type="ChEBI" id="CHEBI:33019"/>
        <dbReference type="ChEBI" id="CHEBI:57783"/>
        <dbReference type="ChEBI" id="CHEBI:58321"/>
        <dbReference type="ChEBI" id="CHEBI:58349"/>
        <dbReference type="ChEBI" id="CHEBI:58672"/>
        <dbReference type="ChEBI" id="CHEBI:456215"/>
        <dbReference type="EC" id="1.2.1.95"/>
    </reaction>
</comment>
<dbReference type="EMBL" id="CCBN010000027">
    <property type="protein sequence ID" value="CDO57935.1"/>
    <property type="molecule type" value="Genomic_DNA"/>
</dbReference>
<dbReference type="OrthoDB" id="329835at2759"/>
<dbReference type="Gene3D" id="3.30.559.30">
    <property type="entry name" value="Nonribosomal peptide synthetase, condensation domain"/>
    <property type="match status" value="1"/>
</dbReference>
<dbReference type="InterPro" id="IPR001242">
    <property type="entry name" value="Condensation_dom"/>
</dbReference>
<proteinExistence type="inferred from homology"/>
<keyword evidence="11" id="KW-0560">Oxidoreductase</keyword>
<evidence type="ECO:0000256" key="12">
    <source>
        <dbReference type="ARBA" id="ARBA00023154"/>
    </source>
</evidence>
<dbReference type="SMART" id="SM00823">
    <property type="entry name" value="PKS_PP"/>
    <property type="match status" value="1"/>
</dbReference>
<comment type="function">
    <text evidence="2">Catalyzes the activation of alpha-aminoadipate by ATP-dependent adenylation and the reduction of activated alpha-aminoadipate by NADPH. The activated alpha-aminoadipate is bound to the phosphopantheinyl group of the enzyme itself before it is reduced to (S)-2-amino-6-oxohexanoate.</text>
</comment>
<evidence type="ECO:0000256" key="11">
    <source>
        <dbReference type="ARBA" id="ARBA00023002"/>
    </source>
</evidence>
<dbReference type="Gene3D" id="3.40.50.720">
    <property type="entry name" value="NAD(P)-binding Rossmann-like Domain"/>
    <property type="match status" value="1"/>
</dbReference>
<dbReference type="InterPro" id="IPR020845">
    <property type="entry name" value="AMP-binding_CS"/>
</dbReference>
<dbReference type="NCBIfam" id="TIGR03443">
    <property type="entry name" value="alpha_am_amid"/>
    <property type="match status" value="1"/>
</dbReference>
<dbReference type="SUPFAM" id="SSF56801">
    <property type="entry name" value="Acetyl-CoA synthetase-like"/>
    <property type="match status" value="1"/>
</dbReference>
<sequence length="1413" mass="154874">MSESLQFWSEKLKSLSKTVLPSDFVTPAEGKVVEATLRFDFPEDFESSLSSIAAAVSQSLNQRVSAYNVALALYTILIFRFTGEEDIALGTTTLDGHAYVLRTAITGQTLFTDVIASILESEAAIQAHPVTLADLSAHIKATSNLDAPPTLYSTSFGLPVSAVAASEAVLGSAKSRQTALSVFWNPTSITLHYNSLLFKKDRIVALTNELQALAANIVSEPLTALAGNVSLLSQADKHILPDPTRDLHWNGFRGPIHDIFADNADRFPDRNCVVETASFLDPEAKERVFTYRQINEASNAIAHHLISQGIKKGDVVMIYAYRGVDFVVAVMGVLKSGATFSAIDPAYPPARQNIYLSVAKPQALVVIKKAGILAPLVTKYIKEELNLLAHIPALELLTDGTITGDGNGASESDILFPALARKSERTGVVVGPDNNPTLSFTSGSEGIPKGVKGRHFSLTYYFPWMAKTFNLSEKDKFTMLSGIAHDPIQRDMFTPLFLGAQLLVPTADDIGTPGRLAEWMGIHGATVTHLTPAMGQLLSAQASHEIPSLHHAFFVGDILTKRDCLRLQSLARNVAIVNMYGTTETQRAVSYFRVPSYNDDSTFLQSQKDIMPAGQGMLDVQLLIINRNDRNKMCAIGEVGEIYVRAGGLAESYLKLPDMTAQKFVNNWFVDNEQWRKLDAEADKGEPWRENWFGPRDRLYRTGDLGRYLPDGNVECSGRADDQVKIRGFRIELGEIDTHLSQHRLVRENVTLVRRDKDEEPVLISYIVPQTIDPASQLFSAHESLDEEEDDKVVKGLVRYRKLIKDIKDYLKTKLPTYAVPTVIVPLPKLPLNPNGKVDKPALPFPDTAQLSLVAKHSQQAAGDAVQFTPTEAEVRDIWLEVLPTRPPVIEPQDSFFDLGGHSILATRMIFALRKKLLVEVPLGLIFSHPTIAGFAAEIEKLKGINNFTSEASAAPETAEPAVDYAKDAEELKATLAPSYVTRSVSLNKSGPLSVFLTGATGFLGSFIVRDLLERTGTNIKIYAHVRAADKVKGLERIKNSSIAYGIWKESYAEKIVPIIGDLEEKHFGLPDSEWEFLTNELDVVIHNGAMVHWVYPYSKLRGPNVIGTINVMELCASGKPKYFNFVSSTSTVDTLHYVELSDSIADNGGPGIPESDDLEGSAKGLGNGYGQSKWVSERLIRYAGEKLGLRGCVVRPGYVFGDSITGAVNTDDFLIRMIKGCAQLGYIPDIYNTVNMVPVDHVARVVTATAFHPPTKDNLAVAHVTSQPRIRFNQFLSSLKEYGYNVTQTDYVPWRIALEKYVIADANDSALYPLLHFVLDDLPQSTKAPELDDANTRVSLRDDASWTGVDLSAGKGIDLKQMGVYLAYLVAIGFLPAPTDAPVDALKLPEIEVSSEIVEKLASVGGRGNKSA</sequence>
<dbReference type="NCBIfam" id="TIGR01746">
    <property type="entry name" value="Thioester-redct"/>
    <property type="match status" value="1"/>
</dbReference>
<dbReference type="Gene3D" id="1.10.1200.10">
    <property type="entry name" value="ACP-like"/>
    <property type="match status" value="1"/>
</dbReference>
<dbReference type="InterPro" id="IPR036291">
    <property type="entry name" value="NAD(P)-bd_dom_sf"/>
</dbReference>
<evidence type="ECO:0000256" key="9">
    <source>
        <dbReference type="ARBA" id="ARBA00022605"/>
    </source>
</evidence>
<dbReference type="Pfam" id="PF00668">
    <property type="entry name" value="Condensation"/>
    <property type="match status" value="1"/>
</dbReference>
<evidence type="ECO:0000256" key="16">
    <source>
        <dbReference type="ARBA" id="ARBA00048414"/>
    </source>
</evidence>
<dbReference type="PANTHER" id="PTHR44845:SF1">
    <property type="entry name" value="L-2-AMINOADIPATE REDUCTASE"/>
    <property type="match status" value="1"/>
</dbReference>
<dbReference type="PIRSF" id="PIRSF001617">
    <property type="entry name" value="Alpha-AR"/>
    <property type="match status" value="1"/>
</dbReference>
<organism evidence="19 20">
    <name type="scientific">Geotrichum candidum</name>
    <name type="common">Oospora lactis</name>
    <name type="synonym">Dipodascus geotrichum</name>
    <dbReference type="NCBI Taxonomy" id="1173061"/>
    <lineage>
        <taxon>Eukaryota</taxon>
        <taxon>Fungi</taxon>
        <taxon>Dikarya</taxon>
        <taxon>Ascomycota</taxon>
        <taxon>Saccharomycotina</taxon>
        <taxon>Dipodascomycetes</taxon>
        <taxon>Dipodascales</taxon>
        <taxon>Dipodascaceae</taxon>
        <taxon>Geotrichum</taxon>
    </lineage>
</organism>
<comment type="catalytic activity">
    <reaction evidence="16">
        <text>(S)-2-amino-6-oxohexanoate + NAD(+) + H2O = L-2-aminoadipate + NADH + 2 H(+)</text>
        <dbReference type="Rhea" id="RHEA:12308"/>
        <dbReference type="ChEBI" id="CHEBI:15377"/>
        <dbReference type="ChEBI" id="CHEBI:15378"/>
        <dbReference type="ChEBI" id="CHEBI:57540"/>
        <dbReference type="ChEBI" id="CHEBI:57945"/>
        <dbReference type="ChEBI" id="CHEBI:58321"/>
        <dbReference type="ChEBI" id="CHEBI:58672"/>
        <dbReference type="EC" id="1.2.1.31"/>
    </reaction>
</comment>
<dbReference type="EC" id="1.2.1.31" evidence="6"/>
<keyword evidence="20" id="KW-1185">Reference proteome</keyword>
<dbReference type="PANTHER" id="PTHR44845">
    <property type="entry name" value="CARRIER DOMAIN-CONTAINING PROTEIN"/>
    <property type="match status" value="1"/>
</dbReference>
<evidence type="ECO:0000256" key="14">
    <source>
        <dbReference type="ARBA" id="ARBA00032195"/>
    </source>
</evidence>